<reference evidence="3 4" key="1">
    <citation type="journal article" date="2020" name="Nature">
        <title>Bacterial chemolithoautotrophy via manganese oxidation.</title>
        <authorList>
            <person name="Yu H."/>
            <person name="Leadbetter J.R."/>
        </authorList>
    </citation>
    <scope>NUCLEOTIDE SEQUENCE [LARGE SCALE GENOMIC DNA]</scope>
    <source>
        <strain evidence="3 4">RBP-1</strain>
    </source>
</reference>
<dbReference type="EMBL" id="VTOX01000008">
    <property type="protein sequence ID" value="NKE67949.1"/>
    <property type="molecule type" value="Genomic_DNA"/>
</dbReference>
<comment type="caution">
    <text evidence="3">The sequence shown here is derived from an EMBL/GenBank/DDBJ whole genome shotgun (WGS) entry which is preliminary data.</text>
</comment>
<dbReference type="PANTHER" id="PTHR43366">
    <property type="entry name" value="PYRUVATE SYNTHASE SUBUNIT PORC"/>
    <property type="match status" value="1"/>
</dbReference>
<dbReference type="InterPro" id="IPR019752">
    <property type="entry name" value="Pyrv/ketoisovalerate_OxRed_cat"/>
</dbReference>
<dbReference type="InterPro" id="IPR011894">
    <property type="entry name" value="PorC_KorC"/>
</dbReference>
<feature type="domain" description="Pyruvate/ketoisovalerate oxidoreductase catalytic" evidence="2">
    <location>
        <begin position="10"/>
        <end position="173"/>
    </location>
</feature>
<evidence type="ECO:0000256" key="1">
    <source>
        <dbReference type="ARBA" id="ARBA00023002"/>
    </source>
</evidence>
<keyword evidence="4" id="KW-1185">Reference proteome</keyword>
<dbReference type="SUPFAM" id="SSF53323">
    <property type="entry name" value="Pyruvate-ferredoxin oxidoreductase, PFOR, domain III"/>
    <property type="match status" value="1"/>
</dbReference>
<name>A0A7X6DIT0_9BURK</name>
<dbReference type="InterPro" id="IPR002869">
    <property type="entry name" value="Pyrv_flavodox_OxRed_cen"/>
</dbReference>
<dbReference type="NCBIfam" id="TIGR02175">
    <property type="entry name" value="PorC_KorC"/>
    <property type="match status" value="1"/>
</dbReference>
<sequence>MLQIIIQGRGGQGAQTAGNLLAKAYFNEGRQVQAFASYGGARRGTPVSSFLRVDDKPVRLRCDIERADAILCFDASLLQGALLAAAHAQTLIVVNSARSPAEFRTALPGYRVVPVDGLAISRQAGLGRIVNSALLGGLARAVGDPPLEVLERLLQAESPKLRDENVAACIAGYRAVEAQLTEAAA</sequence>
<keyword evidence="1" id="KW-0560">Oxidoreductase</keyword>
<accession>A0A7X6DIT0</accession>
<evidence type="ECO:0000259" key="2">
    <source>
        <dbReference type="Pfam" id="PF01558"/>
    </source>
</evidence>
<dbReference type="Gene3D" id="3.40.920.10">
    <property type="entry name" value="Pyruvate-ferredoxin oxidoreductase, PFOR, domain III"/>
    <property type="match status" value="1"/>
</dbReference>
<dbReference type="Proteomes" id="UP000521868">
    <property type="component" value="Unassembled WGS sequence"/>
</dbReference>
<dbReference type="PANTHER" id="PTHR43366:SF1">
    <property type="entry name" value="PYRUVATE SYNTHASE SUBUNIT PORC"/>
    <property type="match status" value="1"/>
</dbReference>
<gene>
    <name evidence="3" type="ORF">RAMLITH_19175</name>
</gene>
<dbReference type="InterPro" id="IPR051626">
    <property type="entry name" value="Oxidoreductase_gamma_subunit"/>
</dbReference>
<protein>
    <recommendedName>
        <fullName evidence="2">Pyruvate/ketoisovalerate oxidoreductase catalytic domain-containing protein</fullName>
    </recommendedName>
</protein>
<dbReference type="Pfam" id="PF01558">
    <property type="entry name" value="POR"/>
    <property type="match status" value="1"/>
</dbReference>
<dbReference type="AlphaFoldDB" id="A0A7X6DIT0"/>
<dbReference type="GO" id="GO:0016625">
    <property type="term" value="F:oxidoreductase activity, acting on the aldehyde or oxo group of donors, iron-sulfur protein as acceptor"/>
    <property type="evidence" value="ECO:0007669"/>
    <property type="project" value="InterPro"/>
</dbReference>
<evidence type="ECO:0000313" key="4">
    <source>
        <dbReference type="Proteomes" id="UP000521868"/>
    </source>
</evidence>
<dbReference type="RefSeq" id="WP_168109081.1">
    <property type="nucleotide sequence ID" value="NZ_VTOX01000008.1"/>
</dbReference>
<proteinExistence type="predicted"/>
<evidence type="ECO:0000313" key="3">
    <source>
        <dbReference type="EMBL" id="NKE67949.1"/>
    </source>
</evidence>
<organism evidence="3 4">
    <name type="scientific">Ramlibacter lithotrophicus</name>
    <dbReference type="NCBI Taxonomy" id="2606681"/>
    <lineage>
        <taxon>Bacteria</taxon>
        <taxon>Pseudomonadati</taxon>
        <taxon>Pseudomonadota</taxon>
        <taxon>Betaproteobacteria</taxon>
        <taxon>Burkholderiales</taxon>
        <taxon>Comamonadaceae</taxon>
        <taxon>Ramlibacter</taxon>
    </lineage>
</organism>